<dbReference type="SUPFAM" id="SSF103473">
    <property type="entry name" value="MFS general substrate transporter"/>
    <property type="match status" value="1"/>
</dbReference>
<keyword evidence="5 8" id="KW-0472">Membrane</keyword>
<evidence type="ECO:0000256" key="3">
    <source>
        <dbReference type="ARBA" id="ARBA00022692"/>
    </source>
</evidence>
<comment type="caution">
    <text evidence="10">The sequence shown here is derived from an EMBL/GenBank/DDBJ whole genome shotgun (WGS) entry which is preliminary data.</text>
</comment>
<feature type="transmembrane region" description="Helical" evidence="8">
    <location>
        <begin position="348"/>
        <end position="367"/>
    </location>
</feature>
<dbReference type="Gene3D" id="1.20.1250.20">
    <property type="entry name" value="MFS general substrate transporter like domains"/>
    <property type="match status" value="1"/>
</dbReference>
<feature type="transmembrane region" description="Helical" evidence="8">
    <location>
        <begin position="239"/>
        <end position="258"/>
    </location>
</feature>
<feature type="transmembrane region" description="Helical" evidence="8">
    <location>
        <begin position="320"/>
        <end position="341"/>
    </location>
</feature>
<organism evidence="10 11">
    <name type="scientific">Mycena alexandri</name>
    <dbReference type="NCBI Taxonomy" id="1745969"/>
    <lineage>
        <taxon>Eukaryota</taxon>
        <taxon>Fungi</taxon>
        <taxon>Dikarya</taxon>
        <taxon>Basidiomycota</taxon>
        <taxon>Agaricomycotina</taxon>
        <taxon>Agaricomycetes</taxon>
        <taxon>Agaricomycetidae</taxon>
        <taxon>Agaricales</taxon>
        <taxon>Marasmiineae</taxon>
        <taxon>Mycenaceae</taxon>
        <taxon>Mycena</taxon>
    </lineage>
</organism>
<dbReference type="PROSITE" id="PS50850">
    <property type="entry name" value="MFS"/>
    <property type="match status" value="1"/>
</dbReference>
<feature type="transmembrane region" description="Helical" evidence="8">
    <location>
        <begin position="545"/>
        <end position="565"/>
    </location>
</feature>
<feature type="transmembrane region" description="Helical" evidence="8">
    <location>
        <begin position="83"/>
        <end position="102"/>
    </location>
</feature>
<feature type="transmembrane region" description="Helical" evidence="8">
    <location>
        <begin position="373"/>
        <end position="391"/>
    </location>
</feature>
<feature type="domain" description="Major facilitator superfamily (MFS) profile" evidence="9">
    <location>
        <begin position="18"/>
        <end position="485"/>
    </location>
</feature>
<evidence type="ECO:0000256" key="4">
    <source>
        <dbReference type="ARBA" id="ARBA00022989"/>
    </source>
</evidence>
<dbReference type="InterPro" id="IPR020846">
    <property type="entry name" value="MFS_dom"/>
</dbReference>
<comment type="catalytic activity">
    <reaction evidence="7">
        <text>fluoride(in) = fluoride(out)</text>
        <dbReference type="Rhea" id="RHEA:76159"/>
        <dbReference type="ChEBI" id="CHEBI:17051"/>
    </reaction>
    <physiologicalReaction direction="left-to-right" evidence="7">
        <dbReference type="Rhea" id="RHEA:76160"/>
    </physiologicalReaction>
</comment>
<feature type="transmembrane region" description="Helical" evidence="8">
    <location>
        <begin position="577"/>
        <end position="597"/>
    </location>
</feature>
<feature type="transmembrane region" description="Helical" evidence="8">
    <location>
        <begin position="790"/>
        <end position="810"/>
    </location>
</feature>
<name>A0AAD6TEE0_9AGAR</name>
<feature type="transmembrane region" description="Helical" evidence="8">
    <location>
        <begin position="144"/>
        <end position="168"/>
    </location>
</feature>
<feature type="transmembrane region" description="Helical" evidence="8">
    <location>
        <begin position="518"/>
        <end position="539"/>
    </location>
</feature>
<comment type="similarity">
    <text evidence="6">Belongs to the fluoride channel Fluc/FEX (TC 1.A.43) family.</text>
</comment>
<dbReference type="EMBL" id="JARJCM010000005">
    <property type="protein sequence ID" value="KAJ7044971.1"/>
    <property type="molecule type" value="Genomic_DNA"/>
</dbReference>
<evidence type="ECO:0000259" key="9">
    <source>
        <dbReference type="PROSITE" id="PS50850"/>
    </source>
</evidence>
<dbReference type="GO" id="GO:0005886">
    <property type="term" value="C:plasma membrane"/>
    <property type="evidence" value="ECO:0007669"/>
    <property type="project" value="UniProtKB-SubCell"/>
</dbReference>
<comment type="subcellular location">
    <subcellularLocation>
        <location evidence="1">Cell membrane</location>
        <topology evidence="1">Multi-pass membrane protein</topology>
    </subcellularLocation>
</comment>
<dbReference type="GO" id="GO:0022857">
    <property type="term" value="F:transmembrane transporter activity"/>
    <property type="evidence" value="ECO:0007669"/>
    <property type="project" value="InterPro"/>
</dbReference>
<feature type="transmembrane region" description="Helical" evidence="8">
    <location>
        <begin position="174"/>
        <end position="195"/>
    </location>
</feature>
<feature type="transmembrane region" description="Helical" evidence="8">
    <location>
        <begin position="16"/>
        <end position="38"/>
    </location>
</feature>
<evidence type="ECO:0000256" key="7">
    <source>
        <dbReference type="ARBA" id="ARBA00035585"/>
    </source>
</evidence>
<feature type="transmembrane region" description="Helical" evidence="8">
    <location>
        <begin position="617"/>
        <end position="638"/>
    </location>
</feature>
<dbReference type="Gene3D" id="1.20.1720.10">
    <property type="entry name" value="Multidrug resistance protein D"/>
    <property type="match status" value="1"/>
</dbReference>
<evidence type="ECO:0000256" key="6">
    <source>
        <dbReference type="ARBA" id="ARBA00035120"/>
    </source>
</evidence>
<accession>A0AAD6TEE0</accession>
<keyword evidence="11" id="KW-1185">Reference proteome</keyword>
<dbReference type="InterPro" id="IPR003691">
    <property type="entry name" value="FluC"/>
</dbReference>
<keyword evidence="2" id="KW-1003">Cell membrane</keyword>
<dbReference type="PANTHER" id="PTHR42718:SF10">
    <property type="entry name" value="TRANSPORTER, PUTATIVE (AFU_ORTHOLOGUE AFUA_8G06760)-RELATED"/>
    <property type="match status" value="1"/>
</dbReference>
<feature type="transmembrane region" description="Helical" evidence="8">
    <location>
        <begin position="412"/>
        <end position="433"/>
    </location>
</feature>
<dbReference type="InterPro" id="IPR011701">
    <property type="entry name" value="MFS"/>
</dbReference>
<feature type="transmembrane region" description="Helical" evidence="8">
    <location>
        <begin position="108"/>
        <end position="132"/>
    </location>
</feature>
<evidence type="ECO:0000256" key="2">
    <source>
        <dbReference type="ARBA" id="ARBA00022475"/>
    </source>
</evidence>
<dbReference type="AlphaFoldDB" id="A0AAD6TEE0"/>
<gene>
    <name evidence="10" type="ORF">C8F04DRAFT_1388579</name>
</gene>
<keyword evidence="4 8" id="KW-1133">Transmembrane helix</keyword>
<evidence type="ECO:0000256" key="1">
    <source>
        <dbReference type="ARBA" id="ARBA00004651"/>
    </source>
</evidence>
<dbReference type="PANTHER" id="PTHR42718">
    <property type="entry name" value="MAJOR FACILITATOR SUPERFAMILY MULTIDRUG TRANSPORTER MFSC"/>
    <property type="match status" value="1"/>
</dbReference>
<sequence length="822" mass="87942">MDMSSSSSDALQLRDIALIVSVSGVTTLNVFLSGALTVALPTIGKDLNFKQSDLQWPLNVYALSYGCLLLFFGRLGDIVGGRILFLLGSIWFSLWSLATAFAPTSGSFIAFVAAMGLGAAANTPSGLGLFSASFPPGPKRNKAYGVLGAGQPLGFILGLILGGILAQSKATWRAVFYIQAGLGVFFVVLGFVFLLKQPSTQRYTKGLDWGGAILSAAGIGLLTYSLADSTTARKGWSSPQIPSLFAGSIVILIIFVFYERHRETRGLSVLLPITIWQQPATKISSIISIQFFVWWSFNTLSYFLTLYYQQVLLLDPLQTAVRFLPMTIAGVLVNVVTGYVMNRVPGQPLILLGILGSIIAPLIFALMDVHASYWTTAFLVMVFIVGADVVYPAGNLHLSSVFDDDSQSLAGGLFNVASRIGTSLGLAVTSSIATSTSQKFQRAHPELAFNAPDVLMAGFRSAAWTCFGAAALSFAIAFVGLRGIGIIGRSKGPATLAFKADAPSKPPTTYHPLSPHTLALLMLFSVLGVLARLGLSALTKYSGQSVFPLAYSQAIGCLIMGFCLALKEPFHRYYPPLYIGLTAGFCGSLTTMSGWQLDIFSSWLNSNNVPWSSPLDNIIDGLCKMVFTVSLSLASLFFGMHIANQISPYFHAAPPPGRLLRGAVTILAICTYAATIPAYFFLPRDYRHQATAALLFSFPGTLTRYMLSTQLNGVLPTFPLGTYAANSFGTALQGTLHVLQSAATRPLVSATCTMLQGLSDGYCGCITSVSTVAAELATFKTAGNKYRYGLATWVTGQVFLVFIFGALLWGGEIAKNRTCTFD</sequence>
<feature type="transmembrane region" description="Helical" evidence="8">
    <location>
        <begin position="291"/>
        <end position="308"/>
    </location>
</feature>
<feature type="transmembrane region" description="Helical" evidence="8">
    <location>
        <begin position="659"/>
        <end position="682"/>
    </location>
</feature>
<evidence type="ECO:0000313" key="11">
    <source>
        <dbReference type="Proteomes" id="UP001218188"/>
    </source>
</evidence>
<proteinExistence type="inferred from homology"/>
<reference evidence="10" key="1">
    <citation type="submission" date="2023-03" db="EMBL/GenBank/DDBJ databases">
        <title>Massive genome expansion in bonnet fungi (Mycena s.s.) driven by repeated elements and novel gene families across ecological guilds.</title>
        <authorList>
            <consortium name="Lawrence Berkeley National Laboratory"/>
            <person name="Harder C.B."/>
            <person name="Miyauchi S."/>
            <person name="Viragh M."/>
            <person name="Kuo A."/>
            <person name="Thoen E."/>
            <person name="Andreopoulos B."/>
            <person name="Lu D."/>
            <person name="Skrede I."/>
            <person name="Drula E."/>
            <person name="Henrissat B."/>
            <person name="Morin E."/>
            <person name="Kohler A."/>
            <person name="Barry K."/>
            <person name="LaButti K."/>
            <person name="Morin E."/>
            <person name="Salamov A."/>
            <person name="Lipzen A."/>
            <person name="Mereny Z."/>
            <person name="Hegedus B."/>
            <person name="Baldrian P."/>
            <person name="Stursova M."/>
            <person name="Weitz H."/>
            <person name="Taylor A."/>
            <person name="Grigoriev I.V."/>
            <person name="Nagy L.G."/>
            <person name="Martin F."/>
            <person name="Kauserud H."/>
        </authorList>
    </citation>
    <scope>NUCLEOTIDE SEQUENCE</scope>
    <source>
        <strain evidence="10">CBHHK200</strain>
    </source>
</reference>
<evidence type="ECO:0000256" key="8">
    <source>
        <dbReference type="SAM" id="Phobius"/>
    </source>
</evidence>
<feature type="transmembrane region" description="Helical" evidence="8">
    <location>
        <begin position="207"/>
        <end position="227"/>
    </location>
</feature>
<evidence type="ECO:0000256" key="5">
    <source>
        <dbReference type="ARBA" id="ARBA00023136"/>
    </source>
</evidence>
<feature type="transmembrane region" description="Helical" evidence="8">
    <location>
        <begin position="462"/>
        <end position="481"/>
    </location>
</feature>
<protein>
    <submittedName>
        <fullName evidence="10">Major facilitator superfamily domain-containing protein</fullName>
    </submittedName>
</protein>
<dbReference type="Pfam" id="PF07690">
    <property type="entry name" value="MFS_1"/>
    <property type="match status" value="1"/>
</dbReference>
<evidence type="ECO:0000313" key="10">
    <source>
        <dbReference type="EMBL" id="KAJ7044971.1"/>
    </source>
</evidence>
<dbReference type="Pfam" id="PF02537">
    <property type="entry name" value="CRCB"/>
    <property type="match status" value="2"/>
</dbReference>
<feature type="transmembrane region" description="Helical" evidence="8">
    <location>
        <begin position="58"/>
        <end position="76"/>
    </location>
</feature>
<dbReference type="InterPro" id="IPR036259">
    <property type="entry name" value="MFS_trans_sf"/>
</dbReference>
<keyword evidence="3 8" id="KW-0812">Transmembrane</keyword>
<dbReference type="Proteomes" id="UP001218188">
    <property type="component" value="Unassembled WGS sequence"/>
</dbReference>